<sequence>MGVCRGRMELRLGQPLYPSMVAELPDPPKTIYVRGDPTALNASCISIIGSRKATPYGLAVAEMAAHVAAESNLVVVSGGALGCDQAAGRAALEAGGRHVVVFGSGADVVYPRGAEDLVERTLSQAGAVISIEPWGAQPRKYTFPKRNRVIAALSKALFVTEAGLPSGTISTAESALGLGREVLSIPGSILSPESKGTNYLISEGATCITDEESLEVAISRIYGTLRYQRGAAPGLIGLNETESLVLDALIANPMRIDQVSAMLKKDVATTLKFLGGLSVRGLVETLFDGRFAPTKIALHARSRLGHNMGSMKT</sequence>
<dbReference type="InterPro" id="IPR057666">
    <property type="entry name" value="DrpA_SLOG"/>
</dbReference>
<dbReference type="SUPFAM" id="SSF102405">
    <property type="entry name" value="MCP/YpsA-like"/>
    <property type="match status" value="1"/>
</dbReference>
<reference evidence="3 4" key="1">
    <citation type="submission" date="2018-08" db="EMBL/GenBank/DDBJ databases">
        <title>A genome reference for cultivated species of the human gut microbiota.</title>
        <authorList>
            <person name="Zou Y."/>
            <person name="Xue W."/>
            <person name="Luo G."/>
        </authorList>
    </citation>
    <scope>NUCLEOTIDE SEQUENCE [LARGE SCALE GENOMIC DNA]</scope>
    <source>
        <strain evidence="3 4">TF08-14</strain>
    </source>
</reference>
<evidence type="ECO:0000259" key="2">
    <source>
        <dbReference type="Pfam" id="PF02481"/>
    </source>
</evidence>
<dbReference type="Pfam" id="PF02481">
    <property type="entry name" value="DNA_processg_A"/>
    <property type="match status" value="1"/>
</dbReference>
<comment type="caution">
    <text evidence="3">The sequence shown here is derived from an EMBL/GenBank/DDBJ whole genome shotgun (WGS) entry which is preliminary data.</text>
</comment>
<accession>A0A3E4QNY5</accession>
<feature type="domain" description="Smf/DprA SLOG" evidence="2">
    <location>
        <begin position="13"/>
        <end position="213"/>
    </location>
</feature>
<comment type="similarity">
    <text evidence="1">Belongs to the DprA/Smf family.</text>
</comment>
<evidence type="ECO:0000313" key="4">
    <source>
        <dbReference type="Proteomes" id="UP000260943"/>
    </source>
</evidence>
<name>A0A3E4QNY5_9ACTN</name>
<dbReference type="EMBL" id="QSRJ01000014">
    <property type="protein sequence ID" value="RGL07571.1"/>
    <property type="molecule type" value="Genomic_DNA"/>
</dbReference>
<gene>
    <name evidence="3" type="ORF">DXC81_10030</name>
</gene>
<dbReference type="GO" id="GO:0009294">
    <property type="term" value="P:DNA-mediated transformation"/>
    <property type="evidence" value="ECO:0007669"/>
    <property type="project" value="InterPro"/>
</dbReference>
<protein>
    <submittedName>
        <fullName evidence="3">DNA-processing protein DprA</fullName>
    </submittedName>
</protein>
<evidence type="ECO:0000313" key="3">
    <source>
        <dbReference type="EMBL" id="RGL07571.1"/>
    </source>
</evidence>
<dbReference type="InterPro" id="IPR003488">
    <property type="entry name" value="DprA"/>
</dbReference>
<dbReference type="PANTHER" id="PTHR43022">
    <property type="entry name" value="PROTEIN SMF"/>
    <property type="match status" value="1"/>
</dbReference>
<dbReference type="PANTHER" id="PTHR43022:SF1">
    <property type="entry name" value="PROTEIN SMF"/>
    <property type="match status" value="1"/>
</dbReference>
<dbReference type="AlphaFoldDB" id="A0A3E4QNY5"/>
<dbReference type="Proteomes" id="UP000260943">
    <property type="component" value="Unassembled WGS sequence"/>
</dbReference>
<dbReference type="Gene3D" id="3.40.50.450">
    <property type="match status" value="1"/>
</dbReference>
<evidence type="ECO:0000256" key="1">
    <source>
        <dbReference type="ARBA" id="ARBA00006525"/>
    </source>
</evidence>
<proteinExistence type="inferred from homology"/>
<organism evidence="3 4">
    <name type="scientific">Collinsella tanakaei</name>
    <dbReference type="NCBI Taxonomy" id="626935"/>
    <lineage>
        <taxon>Bacteria</taxon>
        <taxon>Bacillati</taxon>
        <taxon>Actinomycetota</taxon>
        <taxon>Coriobacteriia</taxon>
        <taxon>Coriobacteriales</taxon>
        <taxon>Coriobacteriaceae</taxon>
        <taxon>Collinsella</taxon>
    </lineage>
</organism>